<evidence type="ECO:0000313" key="2">
    <source>
        <dbReference type="Proteomes" id="UP001234297"/>
    </source>
</evidence>
<dbReference type="Proteomes" id="UP001234297">
    <property type="component" value="Chromosome 8"/>
</dbReference>
<dbReference type="EMBL" id="CM056816">
    <property type="protein sequence ID" value="KAJ8633037.1"/>
    <property type="molecule type" value="Genomic_DNA"/>
</dbReference>
<evidence type="ECO:0000313" key="1">
    <source>
        <dbReference type="EMBL" id="KAJ8633037.1"/>
    </source>
</evidence>
<gene>
    <name evidence="1" type="ORF">MRB53_026373</name>
</gene>
<sequence length="295" mass="31575">MLLSQHPQHPSSHGLIQNVQAPDPSCIKERSTSSDRVRGDQESTASMFHHPTSTSAGDCSQSPASHMDIASGETKENKGAALVMREIQNMEDNRVSTSPKRVGIYVGTNHEAQSLTIPSTVQAHQTPAMDMVDVPSSPPQPHSLNTTDPFPTRTSSLQPMTPVHTSSIPSYSDDGTGSPLHLQHTNTPMGELDPSPTLEDRNDSTLEPSERTLGSILPSVELRHVPQSPPFAVPVAAPSTALDTVSIPLFQYPPAFPPIPFVTVEGGLLLYTPAGYDGSGSYTFPVQPTLSRDTT</sequence>
<comment type="caution">
    <text evidence="1">The sequence shown here is derived from an EMBL/GenBank/DDBJ whole genome shotgun (WGS) entry which is preliminary data.</text>
</comment>
<reference evidence="1 2" key="1">
    <citation type="journal article" date="2022" name="Hortic Res">
        <title>A haplotype resolved chromosomal level avocado genome allows analysis of novel avocado genes.</title>
        <authorList>
            <person name="Nath O."/>
            <person name="Fletcher S.J."/>
            <person name="Hayward A."/>
            <person name="Shaw L.M."/>
            <person name="Masouleh A.K."/>
            <person name="Furtado A."/>
            <person name="Henry R.J."/>
            <person name="Mitter N."/>
        </authorList>
    </citation>
    <scope>NUCLEOTIDE SEQUENCE [LARGE SCALE GENOMIC DNA]</scope>
    <source>
        <strain evidence="2">cv. Hass</strain>
    </source>
</reference>
<organism evidence="1 2">
    <name type="scientific">Persea americana</name>
    <name type="common">Avocado</name>
    <dbReference type="NCBI Taxonomy" id="3435"/>
    <lineage>
        <taxon>Eukaryota</taxon>
        <taxon>Viridiplantae</taxon>
        <taxon>Streptophyta</taxon>
        <taxon>Embryophyta</taxon>
        <taxon>Tracheophyta</taxon>
        <taxon>Spermatophyta</taxon>
        <taxon>Magnoliopsida</taxon>
        <taxon>Magnoliidae</taxon>
        <taxon>Laurales</taxon>
        <taxon>Lauraceae</taxon>
        <taxon>Persea</taxon>
    </lineage>
</organism>
<protein>
    <submittedName>
        <fullName evidence="1">Uncharacterized protein</fullName>
    </submittedName>
</protein>
<keyword evidence="2" id="KW-1185">Reference proteome</keyword>
<name>A0ACC2LI10_PERAE</name>
<accession>A0ACC2LI10</accession>
<proteinExistence type="predicted"/>